<evidence type="ECO:0000259" key="3">
    <source>
        <dbReference type="Pfam" id="PF00561"/>
    </source>
</evidence>
<dbReference type="PATRIC" id="fig|1204725.3.peg.248"/>
<dbReference type="Gene3D" id="3.40.50.1820">
    <property type="entry name" value="alpha/beta hydrolase"/>
    <property type="match status" value="1"/>
</dbReference>
<gene>
    <name evidence="4" type="ORF">A994_01245</name>
</gene>
<evidence type="ECO:0000313" key="4">
    <source>
        <dbReference type="EMBL" id="EKF86869.1"/>
    </source>
</evidence>
<name>K2RES5_METFP</name>
<comment type="caution">
    <text evidence="4">The sequence shown here is derived from an EMBL/GenBank/DDBJ whole genome shotgun (WGS) entry which is preliminary data.</text>
</comment>
<proteinExistence type="predicted"/>
<dbReference type="AlphaFoldDB" id="K2RES5"/>
<keyword evidence="1" id="KW-0808">Transferase</keyword>
<reference evidence="4 5" key="1">
    <citation type="journal article" date="2012" name="J. Bacteriol.">
        <title>Draft genome sequence of Methanobacterium formicicum DSM 3637, an archaebacterium isolated from the methane producer amoeba Pelomyxa palustris.</title>
        <authorList>
            <person name="Gutierrez G."/>
        </authorList>
    </citation>
    <scope>NUCLEOTIDE SEQUENCE [LARGE SCALE GENOMIC DNA]</scope>
    <source>
        <strain evidence="5">DSM 3637 / PP1</strain>
    </source>
</reference>
<keyword evidence="5" id="KW-1185">Reference proteome</keyword>
<feature type="active site" evidence="2">
    <location>
        <position position="303"/>
    </location>
</feature>
<dbReference type="SUPFAM" id="SSF53474">
    <property type="entry name" value="alpha/beta-Hydrolases"/>
    <property type="match status" value="1"/>
</dbReference>
<accession>K2RES5</accession>
<dbReference type="Proteomes" id="UP000007360">
    <property type="component" value="Unassembled WGS sequence"/>
</dbReference>
<feature type="active site" evidence="2">
    <location>
        <position position="273"/>
    </location>
</feature>
<dbReference type="PANTHER" id="PTHR32268">
    <property type="entry name" value="HOMOSERINE O-ACETYLTRANSFERASE"/>
    <property type="match status" value="1"/>
</dbReference>
<dbReference type="GO" id="GO:0009092">
    <property type="term" value="P:homoserine metabolic process"/>
    <property type="evidence" value="ECO:0007669"/>
    <property type="project" value="TreeGrafter"/>
</dbReference>
<dbReference type="PANTHER" id="PTHR32268:SF11">
    <property type="entry name" value="HOMOSERINE O-ACETYLTRANSFERASE"/>
    <property type="match status" value="1"/>
</dbReference>
<dbReference type="OrthoDB" id="295172at2157"/>
<protein>
    <submittedName>
        <fullName evidence="4">Homoserine O-acetyltransferase</fullName>
    </submittedName>
</protein>
<dbReference type="EMBL" id="AMPO01000001">
    <property type="protein sequence ID" value="EKF86869.1"/>
    <property type="molecule type" value="Genomic_DNA"/>
</dbReference>
<sequence>MLKPQYHILKDFQLESGEILPEIKLEYATQGNKKLDNEGNITNAFIYLHGWSGDYTSVENLKSVIGPGKAIDTNHFYVISPTALGAPGSSAPSTSGLKTDFPHYTLKDMVRAHYELITTKLGIKHLNGIMGTSMGGFQALHWAIEYPDFIDFLILNGTSHRISNRMYGMYHLMNQMITEDYGYMNGNYTDNPLRVMEKSSALSFLWSLSPENYETCFQSRSEFLDGMGDREKDAHEWDANDVIWRNKALLEHDLGDEISKIRIPSLVVAINQDQIVDFNFCVRPMHEGLKNSQLFNYDSIWGHYGCVRDVQKAEGAIKNFVKTIYEKEC</sequence>
<evidence type="ECO:0000256" key="1">
    <source>
        <dbReference type="ARBA" id="ARBA00022679"/>
    </source>
</evidence>
<feature type="active site" description="Nucleophile" evidence="2">
    <location>
        <position position="133"/>
    </location>
</feature>
<dbReference type="InterPro" id="IPR000073">
    <property type="entry name" value="AB_hydrolase_1"/>
</dbReference>
<evidence type="ECO:0000256" key="2">
    <source>
        <dbReference type="PIRSR" id="PIRSR000443-1"/>
    </source>
</evidence>
<dbReference type="GO" id="GO:0004414">
    <property type="term" value="F:homoserine O-acetyltransferase activity"/>
    <property type="evidence" value="ECO:0007669"/>
    <property type="project" value="TreeGrafter"/>
</dbReference>
<dbReference type="PIRSF" id="PIRSF000443">
    <property type="entry name" value="Homoser_Ac_trans"/>
    <property type="match status" value="1"/>
</dbReference>
<dbReference type="RefSeq" id="WP_004029441.1">
    <property type="nucleotide sequence ID" value="NZ_AMPO01000001.1"/>
</dbReference>
<dbReference type="InterPro" id="IPR008220">
    <property type="entry name" value="HAT_MetX-like"/>
</dbReference>
<organism evidence="4 5">
    <name type="scientific">Methanobacterium formicicum (strain DSM 3637 / PP1)</name>
    <dbReference type="NCBI Taxonomy" id="1204725"/>
    <lineage>
        <taxon>Archaea</taxon>
        <taxon>Methanobacteriati</taxon>
        <taxon>Methanobacteriota</taxon>
        <taxon>Methanomada group</taxon>
        <taxon>Methanobacteria</taxon>
        <taxon>Methanobacteriales</taxon>
        <taxon>Methanobacteriaceae</taxon>
        <taxon>Methanobacterium</taxon>
    </lineage>
</organism>
<evidence type="ECO:0000313" key="5">
    <source>
        <dbReference type="Proteomes" id="UP000007360"/>
    </source>
</evidence>
<dbReference type="InterPro" id="IPR029058">
    <property type="entry name" value="AB_hydrolase_fold"/>
</dbReference>
<dbReference type="Pfam" id="PF00561">
    <property type="entry name" value="Abhydrolase_1"/>
    <property type="match status" value="1"/>
</dbReference>
<dbReference type="GO" id="GO:0009086">
    <property type="term" value="P:methionine biosynthetic process"/>
    <property type="evidence" value="ECO:0007669"/>
    <property type="project" value="TreeGrafter"/>
</dbReference>
<feature type="domain" description="AB hydrolase-1" evidence="3">
    <location>
        <begin position="44"/>
        <end position="278"/>
    </location>
</feature>